<evidence type="ECO:0000313" key="2">
    <source>
        <dbReference type="Proteomes" id="UP000198862"/>
    </source>
</evidence>
<evidence type="ECO:0000313" key="1">
    <source>
        <dbReference type="EMBL" id="SFD33951.1"/>
    </source>
</evidence>
<reference evidence="1 2" key="1">
    <citation type="submission" date="2016-10" db="EMBL/GenBank/DDBJ databases">
        <authorList>
            <person name="de Groot N.N."/>
        </authorList>
    </citation>
    <scope>NUCLEOTIDE SEQUENCE [LARGE SCALE GENOMIC DNA]</scope>
    <source>
        <strain evidence="1 2">DSM 6059</strain>
    </source>
</reference>
<dbReference type="AlphaFoldDB" id="A0A1I1RI21"/>
<accession>A0A1I1RI21</accession>
<dbReference type="Proteomes" id="UP000198862">
    <property type="component" value="Unassembled WGS sequence"/>
</dbReference>
<dbReference type="STRING" id="1123010.SAMN02745724_04243"/>
<keyword evidence="2" id="KW-1185">Reference proteome</keyword>
<gene>
    <name evidence="1" type="ORF">SAMN02745724_04243</name>
</gene>
<dbReference type="EMBL" id="FOLO01000050">
    <property type="protein sequence ID" value="SFD33951.1"/>
    <property type="molecule type" value="Genomic_DNA"/>
</dbReference>
<protein>
    <submittedName>
        <fullName evidence="1">Uncharacterized protein</fullName>
    </submittedName>
</protein>
<sequence length="76" mass="8458">MKNKEKAQKQKVKALKQALTLLDEMGNKPKMTAKQFQLITKVKVTLKGVQSGTVTLDKLIDALNKLNASLSETFKL</sequence>
<organism evidence="1 2">
    <name type="scientific">Pseudoalteromonas denitrificans DSM 6059</name>
    <dbReference type="NCBI Taxonomy" id="1123010"/>
    <lineage>
        <taxon>Bacteria</taxon>
        <taxon>Pseudomonadati</taxon>
        <taxon>Pseudomonadota</taxon>
        <taxon>Gammaproteobacteria</taxon>
        <taxon>Alteromonadales</taxon>
        <taxon>Pseudoalteromonadaceae</taxon>
        <taxon>Pseudoalteromonas</taxon>
    </lineage>
</organism>
<name>A0A1I1RI21_9GAMM</name>
<dbReference type="RefSeq" id="WP_091989432.1">
    <property type="nucleotide sequence ID" value="NZ_FOLO01000050.1"/>
</dbReference>
<proteinExistence type="predicted"/>